<reference evidence="1 2" key="1">
    <citation type="submission" date="2024-04" db="EMBL/GenBank/DDBJ databases">
        <title>Dissimilatory iodate-reducing microorganisms contribute to the enrichment of iodine in groundwater.</title>
        <authorList>
            <person name="Jiang Z."/>
        </authorList>
    </citation>
    <scope>NUCLEOTIDE SEQUENCE [LARGE SCALE GENOMIC DNA]</scope>
    <source>
        <strain evidence="1 2">NCP973</strain>
        <plasmid evidence="1 2">unnamed1</plasmid>
    </source>
</reference>
<accession>A0ABZ2XLG4</accession>
<keyword evidence="2" id="KW-1185">Reference proteome</keyword>
<proteinExistence type="predicted"/>
<dbReference type="RefSeq" id="WP_152091029.1">
    <property type="nucleotide sequence ID" value="NZ_CP151407.1"/>
</dbReference>
<protein>
    <submittedName>
        <fullName evidence="1">Uncharacterized protein</fullName>
    </submittedName>
</protein>
<evidence type="ECO:0000313" key="1">
    <source>
        <dbReference type="EMBL" id="WZJ23461.1"/>
    </source>
</evidence>
<name>A0ABZ2XLG4_9RHOO</name>
<organism evidence="1 2">
    <name type="scientific">Azonexus hydrophilus</name>
    <dbReference type="NCBI Taxonomy" id="418702"/>
    <lineage>
        <taxon>Bacteria</taxon>
        <taxon>Pseudomonadati</taxon>
        <taxon>Pseudomonadota</taxon>
        <taxon>Betaproteobacteria</taxon>
        <taxon>Rhodocyclales</taxon>
        <taxon>Azonexaceae</taxon>
        <taxon>Azonexus</taxon>
    </lineage>
</organism>
<evidence type="ECO:0000313" key="2">
    <source>
        <dbReference type="Proteomes" id="UP001479520"/>
    </source>
</evidence>
<geneLocation type="plasmid" evidence="1 2">
    <name>unnamed1</name>
</geneLocation>
<gene>
    <name evidence="1" type="ORF">AADV58_17035</name>
</gene>
<sequence length="78" mass="8488">MLNVKDYPGCISVETMRAHFEGMIKGTPAFAANTPLGAITINDSFSHYADPDTDTMWLGFAMGMRCAERVEKAKAAQS</sequence>
<dbReference type="EMBL" id="CP151407">
    <property type="protein sequence ID" value="WZJ23461.1"/>
    <property type="molecule type" value="Genomic_DNA"/>
</dbReference>
<keyword evidence="1" id="KW-0614">Plasmid</keyword>
<dbReference type="Proteomes" id="UP001479520">
    <property type="component" value="Plasmid unnamed1"/>
</dbReference>